<protein>
    <submittedName>
        <fullName evidence="1">Uncharacterized protein</fullName>
    </submittedName>
</protein>
<accession>A0A163ERC6</accession>
<gene>
    <name evidence="1" type="ORF">PHYBLDRAFT_138575</name>
</gene>
<sequence length="302" mass="34267">MEKKGQDYRQADTTVSNEPNGIISQESKLICKRNNTSTVSNFLSFEILAIQKSPILQKEFRKESNLQFLTRYTADIRWSKLNSIRQGVEKSVDKMVLQIEELPELFLIKLAQDREIYLFKALKKDTVKWDSVVSLAKKSYSQESQRAVFCHLARYKKTPATLIVQMVTGRNKNPEYSDYEHPTTTETSDSTKYLGNQATIWSDEGAYDSYDITYNQSYYFRNVSISRPFRTPIAIKGTVVPAIFDSRASNSVIIIGLAHRIGLVTSGGRPPLPSLGGPVKEPCEITFSVPIDMAEKLRPDNM</sequence>
<dbReference type="InParanoid" id="A0A163ERC6"/>
<reference evidence="2" key="1">
    <citation type="submission" date="2015-06" db="EMBL/GenBank/DDBJ databases">
        <title>Expansion of signal transduction pathways in fungi by whole-genome duplication.</title>
        <authorList>
            <consortium name="DOE Joint Genome Institute"/>
            <person name="Corrochano L.M."/>
            <person name="Kuo A."/>
            <person name="Marcet-Houben M."/>
            <person name="Polaino S."/>
            <person name="Salamov A."/>
            <person name="Villalobos J.M."/>
            <person name="Alvarez M.I."/>
            <person name="Avalos J."/>
            <person name="Benito E.P."/>
            <person name="Benoit I."/>
            <person name="Burger G."/>
            <person name="Camino L.P."/>
            <person name="Canovas D."/>
            <person name="Cerda-Olmedo E."/>
            <person name="Cheng J.-F."/>
            <person name="Dominguez A."/>
            <person name="Elias M."/>
            <person name="Eslava A.P."/>
            <person name="Glaser F."/>
            <person name="Grimwood J."/>
            <person name="Gutierrez G."/>
            <person name="Heitman J."/>
            <person name="Henrissat B."/>
            <person name="Iturriaga E.A."/>
            <person name="Lang B.F."/>
            <person name="Lavin J.L."/>
            <person name="Lee S."/>
            <person name="Li W."/>
            <person name="Lindquist E."/>
            <person name="Lopez-Garcia S."/>
            <person name="Luque E.M."/>
            <person name="Marcos A.T."/>
            <person name="Martin J."/>
            <person name="McCluskey K."/>
            <person name="Medina H.R."/>
            <person name="Miralles-Duran A."/>
            <person name="Miyazaki A."/>
            <person name="Munoz-Torres E."/>
            <person name="Oguiza J.A."/>
            <person name="Ohm R."/>
            <person name="Olmedo M."/>
            <person name="Orejas M."/>
            <person name="Ortiz-Castellanos L."/>
            <person name="Pisabarro A.G."/>
            <person name="Rodriguez-Romero J."/>
            <person name="Ruiz-Herrera J."/>
            <person name="Ruiz-Vazquez R."/>
            <person name="Sanz C."/>
            <person name="Schackwitz W."/>
            <person name="Schmutz J."/>
            <person name="Shahriari M."/>
            <person name="Shelest E."/>
            <person name="Silva-Franco F."/>
            <person name="Soanes D."/>
            <person name="Syed K."/>
            <person name="Tagua V.G."/>
            <person name="Talbot N.J."/>
            <person name="Thon M."/>
            <person name="De vries R.P."/>
            <person name="Wiebenga A."/>
            <person name="Yadav J.S."/>
            <person name="Braun E.L."/>
            <person name="Baker S."/>
            <person name="Garre V."/>
            <person name="Horwitz B."/>
            <person name="Torres-Martinez S."/>
            <person name="Idnurm A."/>
            <person name="Herrera-Estrella A."/>
            <person name="Gabaldon T."/>
            <person name="Grigoriev I.V."/>
        </authorList>
    </citation>
    <scope>NUCLEOTIDE SEQUENCE [LARGE SCALE GENOMIC DNA]</scope>
    <source>
        <strain evidence="2">NRRL 1555(-)</strain>
    </source>
</reference>
<dbReference type="GeneID" id="28990931"/>
<dbReference type="RefSeq" id="XP_018299070.1">
    <property type="nucleotide sequence ID" value="XM_018430025.1"/>
</dbReference>
<evidence type="ECO:0000313" key="2">
    <source>
        <dbReference type="Proteomes" id="UP000077315"/>
    </source>
</evidence>
<dbReference type="STRING" id="763407.A0A163ERC6"/>
<dbReference type="Proteomes" id="UP000077315">
    <property type="component" value="Unassembled WGS sequence"/>
</dbReference>
<organism evidence="1 2">
    <name type="scientific">Phycomyces blakesleeanus (strain ATCC 8743b / DSM 1359 / FGSC 10004 / NBRC 33097 / NRRL 1555)</name>
    <dbReference type="NCBI Taxonomy" id="763407"/>
    <lineage>
        <taxon>Eukaryota</taxon>
        <taxon>Fungi</taxon>
        <taxon>Fungi incertae sedis</taxon>
        <taxon>Mucoromycota</taxon>
        <taxon>Mucoromycotina</taxon>
        <taxon>Mucoromycetes</taxon>
        <taxon>Mucorales</taxon>
        <taxon>Phycomycetaceae</taxon>
        <taxon>Phycomyces</taxon>
    </lineage>
</organism>
<evidence type="ECO:0000313" key="1">
    <source>
        <dbReference type="EMBL" id="OAD81030.1"/>
    </source>
</evidence>
<dbReference type="VEuPathDB" id="FungiDB:PHYBLDRAFT_138575"/>
<dbReference type="EMBL" id="KV440971">
    <property type="protein sequence ID" value="OAD81030.1"/>
    <property type="molecule type" value="Genomic_DNA"/>
</dbReference>
<proteinExistence type="predicted"/>
<name>A0A163ERC6_PHYB8</name>
<keyword evidence="2" id="KW-1185">Reference proteome</keyword>
<dbReference type="AlphaFoldDB" id="A0A163ERC6"/>